<dbReference type="Pfam" id="PF10098">
    <property type="entry name" value="DUF2336"/>
    <property type="match status" value="1"/>
</dbReference>
<protein>
    <submittedName>
        <fullName evidence="1">DUF2336 domain-containing protein</fullName>
    </submittedName>
</protein>
<comment type="caution">
    <text evidence="1">The sequence shown here is derived from an EMBL/GenBank/DDBJ whole genome shotgun (WGS) entry which is preliminary data.</text>
</comment>
<dbReference type="PIRSF" id="PIRSF035865">
    <property type="entry name" value="UCP035865"/>
    <property type="match status" value="1"/>
</dbReference>
<dbReference type="InterPro" id="IPR014598">
    <property type="entry name" value="UCP035865"/>
</dbReference>
<name>A0ABT0DNM9_9HYPH</name>
<sequence>MIVRQFLEWARTAPDGARAKAVAALGRAYVLPDLGAPDRADMDAAFPTIADDPSPLVQFELASALCRHPLVPADLVMRLAALPGEAGEIVLEQSPVLNTRELIGFCAAGTPERQAAIARREELPAPVSAVLAESGDIGACLALVRNPTADVPGFALGHIVARFGAVPELREALLIRPDLPADAHHALIRVVAGALGSFVAERRWLSPAEAARVAREASDSATVAQAGRRHFTEVRALAEALQARGELTPALVLRSLLSGQMRLFLEAMSLSSGIPVEHVAALAADRSGDAFRLLYDRLTLPAGAFVAFRTALEVVQSEAYLDESEEVPGLKQRIVERVIGAYEAIPGEAENSVLALLRRWQAEARERRTAASLAA</sequence>
<proteinExistence type="predicted"/>
<dbReference type="InterPro" id="IPR019285">
    <property type="entry name" value="DUF2336"/>
</dbReference>
<reference evidence="2" key="1">
    <citation type="submission" date="2023-07" db="EMBL/GenBank/DDBJ databases">
        <title>Ancylobacter moscoviensis sp. nov., facultatively methylotrophic bacteria from activated sludge and the reclassification of Starkeya novella (Starkey 1934) Kelly et al. 2000 as Ancylobacter novellus comb. nov., Starkeya koreensis Im et al. 2006 as Ancylobacter koreensis comb.nov., Angulomicrobium tetraedrale Vasil'eva et al. 1986 as Ancylobacter tetraedralis comb. nov., Angulomicrobium amanitiforme Fritz et al. 2004 as Ancylobacter amanitiformis comb. nov. and Methylorhabdus multivorans Doronina et al. 1996 as Ancylobacter multivorans comb. nov. and emended description of the genus Ancylobacter.</title>
        <authorList>
            <person name="Doronina N."/>
            <person name="Chemodurova A."/>
            <person name="Grouzdev D."/>
            <person name="Koziaeva V."/>
            <person name="Shi W."/>
            <person name="Wu L."/>
            <person name="Kaparullina E."/>
        </authorList>
    </citation>
    <scope>NUCLEOTIDE SEQUENCE [LARGE SCALE GENOMIC DNA]</scope>
    <source>
        <strain evidence="2">Jip08</strain>
    </source>
</reference>
<evidence type="ECO:0000313" key="1">
    <source>
        <dbReference type="EMBL" id="MCK0208888.1"/>
    </source>
</evidence>
<dbReference type="Proteomes" id="UP001202867">
    <property type="component" value="Unassembled WGS sequence"/>
</dbReference>
<keyword evidence="2" id="KW-1185">Reference proteome</keyword>
<evidence type="ECO:0000313" key="2">
    <source>
        <dbReference type="Proteomes" id="UP001202867"/>
    </source>
</evidence>
<accession>A0ABT0DNM9</accession>
<dbReference type="EMBL" id="JALKCG010000004">
    <property type="protein sequence ID" value="MCK0208888.1"/>
    <property type="molecule type" value="Genomic_DNA"/>
</dbReference>
<organism evidence="1 2">
    <name type="scientific">Ancylobacter koreensis</name>
    <dbReference type="NCBI Taxonomy" id="266121"/>
    <lineage>
        <taxon>Bacteria</taxon>
        <taxon>Pseudomonadati</taxon>
        <taxon>Pseudomonadota</taxon>
        <taxon>Alphaproteobacteria</taxon>
        <taxon>Hyphomicrobiales</taxon>
        <taxon>Xanthobacteraceae</taxon>
        <taxon>Ancylobacter</taxon>
    </lineage>
</organism>
<dbReference type="RefSeq" id="WP_247201230.1">
    <property type="nucleotide sequence ID" value="NZ_JALKCG010000004.1"/>
</dbReference>
<gene>
    <name evidence="1" type="ORF">MWN33_12690</name>
</gene>